<sequence>MANVVEFIKESYTEMTQKVTWPTWGELQNSAVLVLIASIIISLVILAMDETVGRALKMFYNSLA</sequence>
<keyword evidence="10" id="KW-1185">Reference proteome</keyword>
<proteinExistence type="inferred from homology"/>
<comment type="similarity">
    <text evidence="8">Belongs to the SecE/SEC61-gamma family.</text>
</comment>
<dbReference type="GO" id="GO:0005886">
    <property type="term" value="C:plasma membrane"/>
    <property type="evidence" value="ECO:0007669"/>
    <property type="project" value="UniProtKB-SubCell"/>
</dbReference>
<comment type="subcellular location">
    <subcellularLocation>
        <location evidence="8">Cell membrane</location>
        <topology evidence="8">Single-pass membrane protein</topology>
    </subcellularLocation>
    <subcellularLocation>
        <location evidence="1">Membrane</location>
    </subcellularLocation>
</comment>
<dbReference type="NCBIfam" id="TIGR00964">
    <property type="entry name" value="secE_bact"/>
    <property type="match status" value="1"/>
</dbReference>
<name>A0A1T4ZZH3_9SPHI</name>
<accession>A0A1T4ZZH3</accession>
<dbReference type="EMBL" id="FUYR01000001">
    <property type="protein sequence ID" value="SKB27995.1"/>
    <property type="molecule type" value="Genomic_DNA"/>
</dbReference>
<keyword evidence="8" id="KW-1003">Cell membrane</keyword>
<organism evidence="9 10">
    <name type="scientific">Daejeonella lutea</name>
    <dbReference type="NCBI Taxonomy" id="572036"/>
    <lineage>
        <taxon>Bacteria</taxon>
        <taxon>Pseudomonadati</taxon>
        <taxon>Bacteroidota</taxon>
        <taxon>Sphingobacteriia</taxon>
        <taxon>Sphingobacteriales</taxon>
        <taxon>Sphingobacteriaceae</taxon>
        <taxon>Daejeonella</taxon>
    </lineage>
</organism>
<dbReference type="GO" id="GO:0065002">
    <property type="term" value="P:intracellular protein transmembrane transport"/>
    <property type="evidence" value="ECO:0007669"/>
    <property type="project" value="UniProtKB-UniRule"/>
</dbReference>
<dbReference type="GO" id="GO:0006605">
    <property type="term" value="P:protein targeting"/>
    <property type="evidence" value="ECO:0007669"/>
    <property type="project" value="UniProtKB-UniRule"/>
</dbReference>
<evidence type="ECO:0000313" key="10">
    <source>
        <dbReference type="Proteomes" id="UP000189981"/>
    </source>
</evidence>
<dbReference type="GO" id="GO:0009306">
    <property type="term" value="P:protein secretion"/>
    <property type="evidence" value="ECO:0007669"/>
    <property type="project" value="UniProtKB-UniRule"/>
</dbReference>
<comment type="subunit">
    <text evidence="8">Component of the Sec protein translocase complex. Heterotrimer consisting of SecY, SecE and SecG subunits. The heterotrimers can form oligomers, although 1 heterotrimer is thought to be able to translocate proteins. Interacts with the ribosome. Interacts with SecDF, and other proteins may be involved. Interacts with SecA.</text>
</comment>
<keyword evidence="4 8" id="KW-0653">Protein transport</keyword>
<evidence type="ECO:0000256" key="8">
    <source>
        <dbReference type="HAMAP-Rule" id="MF_00422"/>
    </source>
</evidence>
<dbReference type="Gene3D" id="1.20.5.1030">
    <property type="entry name" value="Preprotein translocase secy subunit"/>
    <property type="match status" value="1"/>
</dbReference>
<dbReference type="InterPro" id="IPR005807">
    <property type="entry name" value="SecE_bac"/>
</dbReference>
<evidence type="ECO:0000256" key="7">
    <source>
        <dbReference type="ARBA" id="ARBA00023136"/>
    </source>
</evidence>
<evidence type="ECO:0000256" key="4">
    <source>
        <dbReference type="ARBA" id="ARBA00022927"/>
    </source>
</evidence>
<keyword evidence="6 8" id="KW-0811">Translocation</keyword>
<dbReference type="Proteomes" id="UP000189981">
    <property type="component" value="Unassembled WGS sequence"/>
</dbReference>
<evidence type="ECO:0000313" key="9">
    <source>
        <dbReference type="EMBL" id="SKB27995.1"/>
    </source>
</evidence>
<evidence type="ECO:0000256" key="6">
    <source>
        <dbReference type="ARBA" id="ARBA00023010"/>
    </source>
</evidence>
<evidence type="ECO:0000256" key="2">
    <source>
        <dbReference type="ARBA" id="ARBA00022448"/>
    </source>
</evidence>
<dbReference type="Pfam" id="PF00584">
    <property type="entry name" value="SecE"/>
    <property type="match status" value="1"/>
</dbReference>
<comment type="function">
    <text evidence="8">Essential subunit of the Sec protein translocation channel SecYEG. Clamps together the 2 halves of SecY. May contact the channel plug during translocation.</text>
</comment>
<evidence type="ECO:0000256" key="5">
    <source>
        <dbReference type="ARBA" id="ARBA00022989"/>
    </source>
</evidence>
<dbReference type="AlphaFoldDB" id="A0A1T4ZZH3"/>
<keyword evidence="7 8" id="KW-0472">Membrane</keyword>
<evidence type="ECO:0000256" key="1">
    <source>
        <dbReference type="ARBA" id="ARBA00004370"/>
    </source>
</evidence>
<dbReference type="RefSeq" id="WP_079700628.1">
    <property type="nucleotide sequence ID" value="NZ_FUYR01000001.1"/>
</dbReference>
<feature type="transmembrane region" description="Helical" evidence="8">
    <location>
        <begin position="30"/>
        <end position="48"/>
    </location>
</feature>
<dbReference type="STRING" id="572036.SAMN05661099_0118"/>
<keyword evidence="5 8" id="KW-1133">Transmembrane helix</keyword>
<protein>
    <recommendedName>
        <fullName evidence="8">Protein translocase subunit SecE</fullName>
    </recommendedName>
</protein>
<dbReference type="GO" id="GO:0043952">
    <property type="term" value="P:protein transport by the Sec complex"/>
    <property type="evidence" value="ECO:0007669"/>
    <property type="project" value="UniProtKB-UniRule"/>
</dbReference>
<keyword evidence="3 8" id="KW-0812">Transmembrane</keyword>
<evidence type="ECO:0000256" key="3">
    <source>
        <dbReference type="ARBA" id="ARBA00022692"/>
    </source>
</evidence>
<dbReference type="GO" id="GO:0008320">
    <property type="term" value="F:protein transmembrane transporter activity"/>
    <property type="evidence" value="ECO:0007669"/>
    <property type="project" value="UniProtKB-UniRule"/>
</dbReference>
<keyword evidence="2 8" id="KW-0813">Transport</keyword>
<gene>
    <name evidence="8" type="primary">secE</name>
    <name evidence="9" type="ORF">SAMN05661099_0118</name>
</gene>
<reference evidence="10" key="1">
    <citation type="submission" date="2017-02" db="EMBL/GenBank/DDBJ databases">
        <authorList>
            <person name="Varghese N."/>
            <person name="Submissions S."/>
        </authorList>
    </citation>
    <scope>NUCLEOTIDE SEQUENCE [LARGE SCALE GENOMIC DNA]</scope>
    <source>
        <strain evidence="10">DSM 22385</strain>
    </source>
</reference>
<dbReference type="HAMAP" id="MF_00422">
    <property type="entry name" value="SecE"/>
    <property type="match status" value="1"/>
</dbReference>
<dbReference type="InterPro" id="IPR001901">
    <property type="entry name" value="Translocase_SecE/Sec61-g"/>
</dbReference>
<dbReference type="InterPro" id="IPR038379">
    <property type="entry name" value="SecE_sf"/>
</dbReference>